<dbReference type="Pfam" id="PF00085">
    <property type="entry name" value="Thioredoxin"/>
    <property type="match status" value="1"/>
</dbReference>
<dbReference type="InterPro" id="IPR013766">
    <property type="entry name" value="Thioredoxin_domain"/>
</dbReference>
<gene>
    <name evidence="3" type="ORF">AAFP95_06165</name>
</gene>
<dbReference type="RefSeq" id="WP_345767182.1">
    <property type="nucleotide sequence ID" value="NZ_CP154834.1"/>
</dbReference>
<proteinExistence type="predicted"/>
<evidence type="ECO:0000256" key="1">
    <source>
        <dbReference type="ARBA" id="ARBA00023284"/>
    </source>
</evidence>
<feature type="domain" description="Thioredoxin" evidence="2">
    <location>
        <begin position="145"/>
        <end position="187"/>
    </location>
</feature>
<evidence type="ECO:0000313" key="4">
    <source>
        <dbReference type="Proteomes" id="UP001463665"/>
    </source>
</evidence>
<dbReference type="SUPFAM" id="SSF52833">
    <property type="entry name" value="Thioredoxin-like"/>
    <property type="match status" value="1"/>
</dbReference>
<organism evidence="3 4">
    <name type="scientific">Chryseobacterium endophyticum</name>
    <dbReference type="NCBI Taxonomy" id="1854762"/>
    <lineage>
        <taxon>Bacteria</taxon>
        <taxon>Pseudomonadati</taxon>
        <taxon>Bacteroidota</taxon>
        <taxon>Flavobacteriia</taxon>
        <taxon>Flavobacteriales</taxon>
        <taxon>Weeksellaceae</taxon>
        <taxon>Chryseobacterium group</taxon>
        <taxon>Chryseobacterium</taxon>
    </lineage>
</organism>
<keyword evidence="1" id="KW-0676">Redox-active center</keyword>
<dbReference type="Gene3D" id="3.40.30.10">
    <property type="entry name" value="Glutaredoxin"/>
    <property type="match status" value="1"/>
</dbReference>
<sequence>MSVTIFFSDSLILINGNLTEFKPKNLILGSKYKIVTSPRISAGIQTKALYNINCDLFDNINTKSILIVDQKIKEYPYSYHLLYNIDENKNSFSPQQIEEFLKLFKGDITESESFKKLSAYNKKRFSEKNSTLPVLEDANGKKSTVLNPKYKKHLVVFWASWCGPCRQEIPLLKKCMTIKILNWNLFQFQLTKIKTHGKRQ</sequence>
<keyword evidence="4" id="KW-1185">Reference proteome</keyword>
<evidence type="ECO:0000259" key="2">
    <source>
        <dbReference type="Pfam" id="PF00085"/>
    </source>
</evidence>
<dbReference type="Proteomes" id="UP001463665">
    <property type="component" value="Chromosome"/>
</dbReference>
<protein>
    <submittedName>
        <fullName evidence="3">Thioredoxin domain-containing protein</fullName>
    </submittedName>
</protein>
<dbReference type="EMBL" id="CP154834">
    <property type="protein sequence ID" value="XAO75504.1"/>
    <property type="molecule type" value="Genomic_DNA"/>
</dbReference>
<reference evidence="3 4" key="1">
    <citation type="submission" date="2024-04" db="EMBL/GenBank/DDBJ databases">
        <title>Genome sequencing and assembly of rice foliar adapted Chryseobacterium endophyticum OsEnb-ALM-A6.</title>
        <authorList>
            <person name="Kumar S."/>
            <person name="Javed M."/>
            <person name="Chouhan V."/>
            <person name="Charishma K."/>
            <person name="Patel A."/>
            <person name="Kumar M."/>
            <person name="Sahu K.P."/>
            <person name="Kumar A."/>
        </authorList>
    </citation>
    <scope>NUCLEOTIDE SEQUENCE [LARGE SCALE GENOMIC DNA]</scope>
    <source>
        <strain evidence="3 4">OsEnb-ALM-A6</strain>
    </source>
</reference>
<accession>A0AAU6WST9</accession>
<dbReference type="InterPro" id="IPR036249">
    <property type="entry name" value="Thioredoxin-like_sf"/>
</dbReference>
<evidence type="ECO:0000313" key="3">
    <source>
        <dbReference type="EMBL" id="XAO75504.1"/>
    </source>
</evidence>
<dbReference type="AlphaFoldDB" id="A0AAU6WST9"/>
<dbReference type="PROSITE" id="PS00194">
    <property type="entry name" value="THIOREDOXIN_1"/>
    <property type="match status" value="1"/>
</dbReference>
<name>A0AAU6WST9_9FLAO</name>
<dbReference type="InterPro" id="IPR017937">
    <property type="entry name" value="Thioredoxin_CS"/>
</dbReference>